<dbReference type="GO" id="GO:0016740">
    <property type="term" value="F:transferase activity"/>
    <property type="evidence" value="ECO:0007669"/>
    <property type="project" value="UniProtKB-KW"/>
</dbReference>
<name>Q8ET48_OCEIH</name>
<dbReference type="SUPFAM" id="SSF53335">
    <property type="entry name" value="S-adenosyl-L-methionine-dependent methyltransferases"/>
    <property type="match status" value="1"/>
</dbReference>
<organism evidence="3 4">
    <name type="scientific">Oceanobacillus iheyensis (strain DSM 14371 / CIP 107618 / JCM 11309 / KCTC 3954 / HTE831)</name>
    <dbReference type="NCBI Taxonomy" id="221109"/>
    <lineage>
        <taxon>Bacteria</taxon>
        <taxon>Bacillati</taxon>
        <taxon>Bacillota</taxon>
        <taxon>Bacilli</taxon>
        <taxon>Bacillales</taxon>
        <taxon>Bacillaceae</taxon>
        <taxon>Oceanobacillus</taxon>
    </lineage>
</organism>
<evidence type="ECO:0000259" key="2">
    <source>
        <dbReference type="Pfam" id="PF13649"/>
    </source>
</evidence>
<evidence type="ECO:0000256" key="1">
    <source>
        <dbReference type="ARBA" id="ARBA00022679"/>
    </source>
</evidence>
<dbReference type="HOGENOM" id="CLU_1110521_0_0_9"/>
<dbReference type="InterPro" id="IPR029063">
    <property type="entry name" value="SAM-dependent_MTases_sf"/>
</dbReference>
<dbReference type="CDD" id="cd02440">
    <property type="entry name" value="AdoMet_MTases"/>
    <property type="match status" value="1"/>
</dbReference>
<dbReference type="AlphaFoldDB" id="Q8ET48"/>
<proteinExistence type="predicted"/>
<evidence type="ECO:0000313" key="3">
    <source>
        <dbReference type="EMBL" id="BAC12371.1"/>
    </source>
</evidence>
<sequence length="250" mass="29247">MEWVREFYEKQYSLWEVNDTEALGYQQELLNKLKKYVPSSCEKILELGSGRGYFAVAAAKLGYEVTVIELAENAVQTIHQLAKREGVQSKITIIHGDFYEAELTERYDLICYWDGFGIGDDQEQQVLLKRIYHWLKPGGTVLIDIYTPWYWAKVSGKTMQIEKGLFRKYEFDAINCRMIDSWWKEDKKTEKVTQSLRCYSPADLELLMSDIPFNVTHCEPGGEMNYEQGEYRESVSLDRAMSYLAVFRKE</sequence>
<dbReference type="Proteomes" id="UP000000822">
    <property type="component" value="Chromosome"/>
</dbReference>
<protein>
    <submittedName>
        <fullName evidence="3">N-methyl-transferase-related protein</fullName>
    </submittedName>
</protein>
<gene>
    <name evidence="3" type="ordered locus">OB0415</name>
</gene>
<dbReference type="InterPro" id="IPR041698">
    <property type="entry name" value="Methyltransf_25"/>
</dbReference>
<dbReference type="EMBL" id="BA000028">
    <property type="protein sequence ID" value="BAC12371.1"/>
    <property type="molecule type" value="Genomic_DNA"/>
</dbReference>
<dbReference type="Pfam" id="PF13649">
    <property type="entry name" value="Methyltransf_25"/>
    <property type="match status" value="1"/>
</dbReference>
<keyword evidence="4" id="KW-1185">Reference proteome</keyword>
<dbReference type="RefSeq" id="WP_011064821.1">
    <property type="nucleotide sequence ID" value="NC_004193.1"/>
</dbReference>
<dbReference type="STRING" id="221109.gene:10732618"/>
<accession>Q8ET48</accession>
<dbReference type="PhylomeDB" id="Q8ET48"/>
<dbReference type="OrthoDB" id="1490595at2"/>
<dbReference type="PANTHER" id="PTHR43861">
    <property type="entry name" value="TRANS-ACONITATE 2-METHYLTRANSFERASE-RELATED"/>
    <property type="match status" value="1"/>
</dbReference>
<reference evidence="3 4" key="1">
    <citation type="journal article" date="2001" name="FEMS Microbiol. Lett.">
        <title>Oceanobacillus iheyensis gen. nov., sp. nov., a deep-sea extremely halotolerant and alkaliphilic species isolated from a depth of 1050 m on the Iheya Ridge.</title>
        <authorList>
            <person name="Lu J."/>
            <person name="Nogi Y."/>
            <person name="Takami H."/>
        </authorList>
    </citation>
    <scope>NUCLEOTIDE SEQUENCE [LARGE SCALE GENOMIC DNA]</scope>
    <source>
        <strain evidence="4">DSM 14371 / CIP 107618 / JCM 11309 / KCTC 3954 / HTE831</strain>
    </source>
</reference>
<keyword evidence="1" id="KW-0808">Transferase</keyword>
<feature type="domain" description="Methyltransferase" evidence="2">
    <location>
        <begin position="44"/>
        <end position="139"/>
    </location>
</feature>
<dbReference type="Gene3D" id="3.40.50.150">
    <property type="entry name" value="Vaccinia Virus protein VP39"/>
    <property type="match status" value="1"/>
</dbReference>
<dbReference type="eggNOG" id="COG2890">
    <property type="taxonomic scope" value="Bacteria"/>
</dbReference>
<dbReference type="KEGG" id="oih:OB0415"/>
<reference evidence="3 4" key="2">
    <citation type="journal article" date="2002" name="Nucleic Acids Res.">
        <title>Genome sequence of Oceanobacillus iheyensis isolated from the Iheya Ridge and its unexpected adaptive capabilities to extreme environments.</title>
        <authorList>
            <person name="Takami H."/>
            <person name="Takaki Y."/>
            <person name="Uchiyama I."/>
        </authorList>
    </citation>
    <scope>NUCLEOTIDE SEQUENCE [LARGE SCALE GENOMIC DNA]</scope>
    <source>
        <strain evidence="4">DSM 14371 / CIP 107618 / JCM 11309 / KCTC 3954 / HTE831</strain>
    </source>
</reference>
<evidence type="ECO:0000313" key="4">
    <source>
        <dbReference type="Proteomes" id="UP000000822"/>
    </source>
</evidence>